<evidence type="ECO:0000313" key="10">
    <source>
        <dbReference type="EMBL" id="KAJ2805895.1"/>
    </source>
</evidence>
<gene>
    <name evidence="10" type="primary">cys12</name>
    <name evidence="10" type="ORF">H4R20_001903</name>
</gene>
<evidence type="ECO:0000256" key="1">
    <source>
        <dbReference type="ARBA" id="ARBA00001933"/>
    </source>
</evidence>
<dbReference type="FunFam" id="3.40.50.1100:FF:000016">
    <property type="entry name" value="Cysteine synthase A"/>
    <property type="match status" value="1"/>
</dbReference>
<evidence type="ECO:0000256" key="2">
    <source>
        <dbReference type="ARBA" id="ARBA00007103"/>
    </source>
</evidence>
<dbReference type="InterPro" id="IPR001926">
    <property type="entry name" value="TrpB-like_PALP"/>
</dbReference>
<organism evidence="10 11">
    <name type="scientific">Coemansia guatemalensis</name>
    <dbReference type="NCBI Taxonomy" id="2761395"/>
    <lineage>
        <taxon>Eukaryota</taxon>
        <taxon>Fungi</taxon>
        <taxon>Fungi incertae sedis</taxon>
        <taxon>Zoopagomycota</taxon>
        <taxon>Kickxellomycotina</taxon>
        <taxon>Kickxellomycetes</taxon>
        <taxon>Kickxellales</taxon>
        <taxon>Kickxellaceae</taxon>
        <taxon>Coemansia</taxon>
    </lineage>
</organism>
<proteinExistence type="inferred from homology"/>
<comment type="caution">
    <text evidence="10">The sequence shown here is derived from an EMBL/GenBank/DDBJ whole genome shotgun (WGS) entry which is preliminary data.</text>
</comment>
<evidence type="ECO:0000256" key="7">
    <source>
        <dbReference type="ARBA" id="ARBA00023192"/>
    </source>
</evidence>
<comment type="cofactor">
    <cofactor evidence="1">
        <name>pyridoxal 5'-phosphate</name>
        <dbReference type="ChEBI" id="CHEBI:597326"/>
    </cofactor>
</comment>
<comment type="similarity">
    <text evidence="2">Belongs to the cysteine synthase/cystathionine beta-synthase family.</text>
</comment>
<dbReference type="EMBL" id="JANBUO010000246">
    <property type="protein sequence ID" value="KAJ2805895.1"/>
    <property type="molecule type" value="Genomic_DNA"/>
</dbReference>
<evidence type="ECO:0000256" key="6">
    <source>
        <dbReference type="ARBA" id="ARBA00022898"/>
    </source>
</evidence>
<sequence length="397" mass="42300">MDNKAHVCVAAAVATTAALYQLWRVVHRRQGGQQSDGRSTEVVDGVAGLIGNTPLMRINSLSEATGCEILGKAEFLNPGGSSKDRVALFLVEQAEAAGKLQPHTGSCIFEGTSGSTGISLAMVARAKGYDCHIVMPSDQAIEKSQLLERYGATVERVPPCSIVDEGHFVNVARRRAAEFGAGTKQQRGYFVDQFENPRNAEAHFRTTGPEILRQTHGRIDAFVHGSGTGGTIAGVTRYLKGRVPGLRSILADPQGSGLANKINHGVMFAATEREGTRRRQQVDSLVEGVGLNRLTRNFASLLRTDASCLLDGAESVSDADAVRMSRWLMAHDGLFIGSSAAINCVAALRVARQLGPGHTIVTVLADGGQRHLTRFWCDSVLAARGLPTTAPASLDAF</sequence>
<evidence type="ECO:0000259" key="9">
    <source>
        <dbReference type="Pfam" id="PF00291"/>
    </source>
</evidence>
<evidence type="ECO:0000256" key="3">
    <source>
        <dbReference type="ARBA" id="ARBA00012681"/>
    </source>
</evidence>
<dbReference type="OrthoDB" id="10259545at2759"/>
<dbReference type="Gene3D" id="3.40.50.1100">
    <property type="match status" value="2"/>
</dbReference>
<reference evidence="10" key="1">
    <citation type="submission" date="2022-07" db="EMBL/GenBank/DDBJ databases">
        <title>Phylogenomic reconstructions and comparative analyses of Kickxellomycotina fungi.</title>
        <authorList>
            <person name="Reynolds N.K."/>
            <person name="Stajich J.E."/>
            <person name="Barry K."/>
            <person name="Grigoriev I.V."/>
            <person name="Crous P."/>
            <person name="Smith M.E."/>
        </authorList>
    </citation>
    <scope>NUCLEOTIDE SEQUENCE</scope>
    <source>
        <strain evidence="10">NRRL 1565</strain>
    </source>
</reference>
<evidence type="ECO:0000256" key="5">
    <source>
        <dbReference type="ARBA" id="ARBA00022679"/>
    </source>
</evidence>
<keyword evidence="5 10" id="KW-0808">Transferase</keyword>
<dbReference type="FunFam" id="3.40.50.1100:FF:000049">
    <property type="entry name" value="Cysteine synthase, putative"/>
    <property type="match status" value="1"/>
</dbReference>
<dbReference type="AlphaFoldDB" id="A0A9W8LUH6"/>
<dbReference type="Proteomes" id="UP001140094">
    <property type="component" value="Unassembled WGS sequence"/>
</dbReference>
<accession>A0A9W8LUH6</accession>
<keyword evidence="6" id="KW-0663">Pyridoxal phosphate</keyword>
<dbReference type="InterPro" id="IPR050214">
    <property type="entry name" value="Cys_Synth/Cystath_Beta-Synth"/>
</dbReference>
<dbReference type="CDD" id="cd01561">
    <property type="entry name" value="CBS_like"/>
    <property type="match status" value="1"/>
</dbReference>
<evidence type="ECO:0000256" key="8">
    <source>
        <dbReference type="ARBA" id="ARBA00047931"/>
    </source>
</evidence>
<comment type="catalytic activity">
    <reaction evidence="8">
        <text>O-acetyl-L-serine + hydrogen sulfide = L-cysteine + acetate</text>
        <dbReference type="Rhea" id="RHEA:14829"/>
        <dbReference type="ChEBI" id="CHEBI:29919"/>
        <dbReference type="ChEBI" id="CHEBI:30089"/>
        <dbReference type="ChEBI" id="CHEBI:35235"/>
        <dbReference type="ChEBI" id="CHEBI:58340"/>
        <dbReference type="EC" id="2.5.1.47"/>
    </reaction>
</comment>
<feature type="domain" description="Tryptophan synthase beta chain-like PALP" evidence="9">
    <location>
        <begin position="48"/>
        <end position="366"/>
    </location>
</feature>
<dbReference type="Pfam" id="PF00291">
    <property type="entry name" value="PALP"/>
    <property type="match status" value="1"/>
</dbReference>
<keyword evidence="4" id="KW-0028">Amino-acid biosynthesis</keyword>
<dbReference type="InterPro" id="IPR036052">
    <property type="entry name" value="TrpB-like_PALP_sf"/>
</dbReference>
<evidence type="ECO:0000256" key="4">
    <source>
        <dbReference type="ARBA" id="ARBA00022605"/>
    </source>
</evidence>
<dbReference type="GO" id="GO:0004124">
    <property type="term" value="F:cysteine synthase activity"/>
    <property type="evidence" value="ECO:0007669"/>
    <property type="project" value="UniProtKB-EC"/>
</dbReference>
<evidence type="ECO:0000313" key="11">
    <source>
        <dbReference type="Proteomes" id="UP001140094"/>
    </source>
</evidence>
<dbReference type="EC" id="2.5.1.47" evidence="3"/>
<keyword evidence="11" id="KW-1185">Reference proteome</keyword>
<dbReference type="PANTHER" id="PTHR10314">
    <property type="entry name" value="CYSTATHIONINE BETA-SYNTHASE"/>
    <property type="match status" value="1"/>
</dbReference>
<protein>
    <recommendedName>
        <fullName evidence="3">cysteine synthase</fullName>
        <ecNumber evidence="3">2.5.1.47</ecNumber>
    </recommendedName>
</protein>
<dbReference type="SUPFAM" id="SSF53686">
    <property type="entry name" value="Tryptophan synthase beta subunit-like PLP-dependent enzymes"/>
    <property type="match status" value="1"/>
</dbReference>
<keyword evidence="7" id="KW-0198">Cysteine biosynthesis</keyword>
<name>A0A9W8LUH6_9FUNG</name>